<comment type="function">
    <text evidence="1">Allows the formation of correctly charged Asn-tRNA(Asn) or Gln-tRNA(Gln) through the transamidation of misacylated Asp-tRNA(Asn) or Glu-tRNA(Gln) in organisms which lack either or both of asparaginyl-tRNA or glutaminyl-tRNA synthetases. The reaction takes place in the presence of glutamine and ATP through an activated phospho-Asp-tRNA(Asn) or phospho-Glu-tRNA(Gln).</text>
</comment>
<dbReference type="PANTHER" id="PTHR15004:SF0">
    <property type="entry name" value="GLUTAMYL-TRNA(GLN) AMIDOTRANSFERASE SUBUNIT C, MITOCHONDRIAL"/>
    <property type="match status" value="1"/>
</dbReference>
<organism evidence="3 4">
    <name type="scientific">Candidatus Liptonbacteria bacterium RIFCSPHIGHO2_01_FULL_57_28</name>
    <dbReference type="NCBI Taxonomy" id="1798647"/>
    <lineage>
        <taxon>Bacteria</taxon>
        <taxon>Candidatus Liptoniibacteriota</taxon>
    </lineage>
</organism>
<comment type="similarity">
    <text evidence="1">Belongs to the GatC family.</text>
</comment>
<sequence length="107" mass="11436">MAKPEITKETLERLAALARIKLDPAQETKLLADMQNIVGYVSELQKVDTAGVEPMNGGTLLQNAFREDGAENGGPEGTNHGAGVEQFPDSKDGYLKIPPVFGPDKNA</sequence>
<dbReference type="STRING" id="1798647.A2855_00250"/>
<keyword evidence="1" id="KW-0547">Nucleotide-binding</keyword>
<dbReference type="GO" id="GO:0050567">
    <property type="term" value="F:glutaminyl-tRNA synthase (glutamine-hydrolyzing) activity"/>
    <property type="evidence" value="ECO:0007669"/>
    <property type="project" value="UniProtKB-UniRule"/>
</dbReference>
<dbReference type="GO" id="GO:0070681">
    <property type="term" value="P:glutaminyl-tRNAGln biosynthesis via transamidation"/>
    <property type="evidence" value="ECO:0007669"/>
    <property type="project" value="TreeGrafter"/>
</dbReference>
<evidence type="ECO:0000313" key="4">
    <source>
        <dbReference type="Proteomes" id="UP000179059"/>
    </source>
</evidence>
<dbReference type="InterPro" id="IPR036113">
    <property type="entry name" value="Asp/Glu-ADT_sf_sub_c"/>
</dbReference>
<dbReference type="InterPro" id="IPR003837">
    <property type="entry name" value="GatC"/>
</dbReference>
<dbReference type="SUPFAM" id="SSF141000">
    <property type="entry name" value="Glu-tRNAGln amidotransferase C subunit"/>
    <property type="match status" value="1"/>
</dbReference>
<feature type="region of interest" description="Disordered" evidence="2">
    <location>
        <begin position="66"/>
        <end position="107"/>
    </location>
</feature>
<name>A0A1G2C870_9BACT</name>
<dbReference type="HAMAP" id="MF_00122">
    <property type="entry name" value="GatC"/>
    <property type="match status" value="1"/>
</dbReference>
<dbReference type="EMBL" id="MHKX01000030">
    <property type="protein sequence ID" value="OGY97578.1"/>
    <property type="molecule type" value="Genomic_DNA"/>
</dbReference>
<reference evidence="3 4" key="1">
    <citation type="journal article" date="2016" name="Nat. Commun.">
        <title>Thousands of microbial genomes shed light on interconnected biogeochemical processes in an aquifer system.</title>
        <authorList>
            <person name="Anantharaman K."/>
            <person name="Brown C.T."/>
            <person name="Hug L.A."/>
            <person name="Sharon I."/>
            <person name="Castelle C.J."/>
            <person name="Probst A.J."/>
            <person name="Thomas B.C."/>
            <person name="Singh A."/>
            <person name="Wilkins M.J."/>
            <person name="Karaoz U."/>
            <person name="Brodie E.L."/>
            <person name="Williams K.H."/>
            <person name="Hubbard S.S."/>
            <person name="Banfield J.F."/>
        </authorList>
    </citation>
    <scope>NUCLEOTIDE SEQUENCE [LARGE SCALE GENOMIC DNA]</scope>
</reference>
<comment type="caution">
    <text evidence="3">The sequence shown here is derived from an EMBL/GenBank/DDBJ whole genome shotgun (WGS) entry which is preliminary data.</text>
</comment>
<evidence type="ECO:0000313" key="3">
    <source>
        <dbReference type="EMBL" id="OGY97578.1"/>
    </source>
</evidence>
<proteinExistence type="inferred from homology"/>
<dbReference type="GO" id="GO:0005524">
    <property type="term" value="F:ATP binding"/>
    <property type="evidence" value="ECO:0007669"/>
    <property type="project" value="UniProtKB-KW"/>
</dbReference>
<keyword evidence="1" id="KW-0648">Protein biosynthesis</keyword>
<dbReference type="GO" id="GO:0050566">
    <property type="term" value="F:asparaginyl-tRNA synthase (glutamine-hydrolyzing) activity"/>
    <property type="evidence" value="ECO:0007669"/>
    <property type="project" value="RHEA"/>
</dbReference>
<comment type="subunit">
    <text evidence="1">Heterotrimer of A, B and C subunits.</text>
</comment>
<dbReference type="Pfam" id="PF02686">
    <property type="entry name" value="GatC"/>
    <property type="match status" value="1"/>
</dbReference>
<dbReference type="Proteomes" id="UP000179059">
    <property type="component" value="Unassembled WGS sequence"/>
</dbReference>
<evidence type="ECO:0000256" key="1">
    <source>
        <dbReference type="HAMAP-Rule" id="MF_00122"/>
    </source>
</evidence>
<evidence type="ECO:0000256" key="2">
    <source>
        <dbReference type="SAM" id="MobiDB-lite"/>
    </source>
</evidence>
<dbReference type="EC" id="6.3.5.-" evidence="1"/>
<keyword evidence="1" id="KW-0067">ATP-binding</keyword>
<dbReference type="NCBIfam" id="TIGR00135">
    <property type="entry name" value="gatC"/>
    <property type="match status" value="1"/>
</dbReference>
<comment type="catalytic activity">
    <reaction evidence="1">
        <text>L-glutamyl-tRNA(Gln) + L-glutamine + ATP + H2O = L-glutaminyl-tRNA(Gln) + L-glutamate + ADP + phosphate + H(+)</text>
        <dbReference type="Rhea" id="RHEA:17521"/>
        <dbReference type="Rhea" id="RHEA-COMP:9681"/>
        <dbReference type="Rhea" id="RHEA-COMP:9684"/>
        <dbReference type="ChEBI" id="CHEBI:15377"/>
        <dbReference type="ChEBI" id="CHEBI:15378"/>
        <dbReference type="ChEBI" id="CHEBI:29985"/>
        <dbReference type="ChEBI" id="CHEBI:30616"/>
        <dbReference type="ChEBI" id="CHEBI:43474"/>
        <dbReference type="ChEBI" id="CHEBI:58359"/>
        <dbReference type="ChEBI" id="CHEBI:78520"/>
        <dbReference type="ChEBI" id="CHEBI:78521"/>
        <dbReference type="ChEBI" id="CHEBI:456216"/>
    </reaction>
</comment>
<accession>A0A1G2C870</accession>
<dbReference type="AlphaFoldDB" id="A0A1G2C870"/>
<dbReference type="GO" id="GO:0006450">
    <property type="term" value="P:regulation of translational fidelity"/>
    <property type="evidence" value="ECO:0007669"/>
    <property type="project" value="InterPro"/>
</dbReference>
<protein>
    <recommendedName>
        <fullName evidence="1">Aspartyl/glutamyl-tRNA(Asn/Gln) amidotransferase subunit C</fullName>
        <shortName evidence="1">Asp/Glu-ADT subunit C</shortName>
        <ecNumber evidence="1">6.3.5.-</ecNumber>
    </recommendedName>
</protein>
<dbReference type="GO" id="GO:0006412">
    <property type="term" value="P:translation"/>
    <property type="evidence" value="ECO:0007669"/>
    <property type="project" value="UniProtKB-UniRule"/>
</dbReference>
<keyword evidence="1" id="KW-0436">Ligase</keyword>
<dbReference type="PANTHER" id="PTHR15004">
    <property type="entry name" value="GLUTAMYL-TRNA(GLN) AMIDOTRANSFERASE SUBUNIT C, MITOCHONDRIAL"/>
    <property type="match status" value="1"/>
</dbReference>
<comment type="catalytic activity">
    <reaction evidence="1">
        <text>L-aspartyl-tRNA(Asn) + L-glutamine + ATP + H2O = L-asparaginyl-tRNA(Asn) + L-glutamate + ADP + phosphate + 2 H(+)</text>
        <dbReference type="Rhea" id="RHEA:14513"/>
        <dbReference type="Rhea" id="RHEA-COMP:9674"/>
        <dbReference type="Rhea" id="RHEA-COMP:9677"/>
        <dbReference type="ChEBI" id="CHEBI:15377"/>
        <dbReference type="ChEBI" id="CHEBI:15378"/>
        <dbReference type="ChEBI" id="CHEBI:29985"/>
        <dbReference type="ChEBI" id="CHEBI:30616"/>
        <dbReference type="ChEBI" id="CHEBI:43474"/>
        <dbReference type="ChEBI" id="CHEBI:58359"/>
        <dbReference type="ChEBI" id="CHEBI:78515"/>
        <dbReference type="ChEBI" id="CHEBI:78516"/>
        <dbReference type="ChEBI" id="CHEBI:456216"/>
    </reaction>
</comment>
<gene>
    <name evidence="1" type="primary">gatC</name>
    <name evidence="3" type="ORF">A2855_00250</name>
</gene>
<dbReference type="Gene3D" id="1.10.20.60">
    <property type="entry name" value="Glu-tRNAGln amidotransferase C subunit, N-terminal domain"/>
    <property type="match status" value="1"/>
</dbReference>